<keyword evidence="4" id="KW-1185">Reference proteome</keyword>
<comment type="caution">
    <text evidence="3">The sequence shown here is derived from an EMBL/GenBank/DDBJ whole genome shotgun (WGS) entry which is preliminary data.</text>
</comment>
<dbReference type="Proteomes" id="UP000194873">
    <property type="component" value="Unassembled WGS sequence"/>
</dbReference>
<proteinExistence type="predicted"/>
<keyword evidence="2" id="KW-0472">Membrane</keyword>
<feature type="region of interest" description="Disordered" evidence="1">
    <location>
        <begin position="1"/>
        <end position="21"/>
    </location>
</feature>
<protein>
    <submittedName>
        <fullName evidence="3">Uncharacterized protein</fullName>
    </submittedName>
</protein>
<feature type="transmembrane region" description="Helical" evidence="2">
    <location>
        <begin position="123"/>
        <end position="145"/>
    </location>
</feature>
<accession>A0A243WE85</accession>
<reference evidence="3 4" key="1">
    <citation type="submission" date="2017-01" db="EMBL/GenBank/DDBJ databases">
        <title>A new Hymenobacter.</title>
        <authorList>
            <person name="Liang Y."/>
            <person name="Feng F."/>
        </authorList>
    </citation>
    <scope>NUCLEOTIDE SEQUENCE [LARGE SCALE GENOMIC DNA]</scope>
    <source>
        <strain evidence="3">MIMBbqt21</strain>
    </source>
</reference>
<feature type="transmembrane region" description="Helical" evidence="2">
    <location>
        <begin position="47"/>
        <end position="66"/>
    </location>
</feature>
<sequence length="206" mass="24022">MELDDLRQRWRQQPTEPTPPLTSEAMQAYLNQAANSPLLRIRRNARYEAIFTLLLLPVTAGVLLFVRETYPRVMALWLMLVCVGLLYYFYHKLRALDQLRPTAQALQQQVIQQTAGLRHLVQIYYRFTMLTLVGTFGIGLVMQALRFARNEYGLKLAGMLIVLLAAYALIGWFTYGLMRRFTHWYLQRLYGQHIDRLEAVLRELGA</sequence>
<dbReference type="AlphaFoldDB" id="A0A243WE85"/>
<dbReference type="OrthoDB" id="652948at2"/>
<feature type="transmembrane region" description="Helical" evidence="2">
    <location>
        <begin position="72"/>
        <end position="90"/>
    </location>
</feature>
<evidence type="ECO:0000313" key="3">
    <source>
        <dbReference type="EMBL" id="OUJ73177.1"/>
    </source>
</evidence>
<evidence type="ECO:0000256" key="1">
    <source>
        <dbReference type="SAM" id="MobiDB-lite"/>
    </source>
</evidence>
<evidence type="ECO:0000313" key="4">
    <source>
        <dbReference type="Proteomes" id="UP000194873"/>
    </source>
</evidence>
<name>A0A243WE85_9BACT</name>
<evidence type="ECO:0000256" key="2">
    <source>
        <dbReference type="SAM" id="Phobius"/>
    </source>
</evidence>
<gene>
    <name evidence="3" type="ORF">BXP70_15230</name>
</gene>
<dbReference type="RefSeq" id="WP_086594940.1">
    <property type="nucleotide sequence ID" value="NZ_MTSE01000007.1"/>
</dbReference>
<feature type="transmembrane region" description="Helical" evidence="2">
    <location>
        <begin position="157"/>
        <end position="178"/>
    </location>
</feature>
<keyword evidence="2" id="KW-0812">Transmembrane</keyword>
<dbReference type="EMBL" id="MTSE01000007">
    <property type="protein sequence ID" value="OUJ73177.1"/>
    <property type="molecule type" value="Genomic_DNA"/>
</dbReference>
<organism evidence="3 4">
    <name type="scientific">Hymenobacter crusticola</name>
    <dbReference type="NCBI Taxonomy" id="1770526"/>
    <lineage>
        <taxon>Bacteria</taxon>
        <taxon>Pseudomonadati</taxon>
        <taxon>Bacteroidota</taxon>
        <taxon>Cytophagia</taxon>
        <taxon>Cytophagales</taxon>
        <taxon>Hymenobacteraceae</taxon>
        <taxon>Hymenobacter</taxon>
    </lineage>
</organism>
<keyword evidence="2" id="KW-1133">Transmembrane helix</keyword>